<evidence type="ECO:0000313" key="2">
    <source>
        <dbReference type="EMBL" id="VDP71264.1"/>
    </source>
</evidence>
<accession>A0A183AAK8</accession>
<protein>
    <submittedName>
        <fullName evidence="4">Meis_PKNOX_N domain-containing protein</fullName>
    </submittedName>
</protein>
<sequence length="375" mass="40019">MYCRHHRVYNWHTNNGTMPSLNAPPTYRAINSSFDPHFTVDTPYMSPDTMRSNRANHSNYGYNNSSLHPLSQRLPVSNPGLSAGPNNRLTAGLDDHHHPVICDANDTNAFIIDSAMASAMHRGGVVPLVEDLDLDLGPQHHTAGPAHLSPSPGLVGVNSCYGSRAASDSSRRHIVHHPVHRSDEQEGDGVVDSLTPGDVDEDGLDESHGPNHHHPVYGYHYMMMAYQNEEATNGHGVSRSQALDGSSGDRRDRALNHHHPHHRLLLMPDGSDADAVNGMGSPVRGLTLPSGASVRHSPLTGPAAAAAGVSVRPDSVSAVVASSSNAVTSITSSTVAAPQPSMSAFLPGPDEFYTINDSDDLEINWPQETVSGVNG</sequence>
<keyword evidence="3" id="KW-1185">Reference proteome</keyword>
<dbReference type="EMBL" id="UZAN01040882">
    <property type="protein sequence ID" value="VDP71264.1"/>
    <property type="molecule type" value="Genomic_DNA"/>
</dbReference>
<dbReference type="OrthoDB" id="419183at2759"/>
<reference evidence="2 3" key="2">
    <citation type="submission" date="2018-11" db="EMBL/GenBank/DDBJ databases">
        <authorList>
            <consortium name="Pathogen Informatics"/>
        </authorList>
    </citation>
    <scope>NUCLEOTIDE SEQUENCE [LARGE SCALE GENOMIC DNA]</scope>
    <source>
        <strain evidence="2 3">Egypt</strain>
    </source>
</reference>
<proteinExistence type="predicted"/>
<evidence type="ECO:0000256" key="1">
    <source>
        <dbReference type="SAM" id="MobiDB-lite"/>
    </source>
</evidence>
<reference evidence="4" key="1">
    <citation type="submission" date="2016-06" db="UniProtKB">
        <authorList>
            <consortium name="WormBaseParasite"/>
        </authorList>
    </citation>
    <scope>IDENTIFICATION</scope>
</reference>
<feature type="region of interest" description="Disordered" evidence="1">
    <location>
        <begin position="232"/>
        <end position="255"/>
    </location>
</feature>
<dbReference type="WBParaSite" id="ECPE_0000400001-mRNA-1">
    <property type="protein sequence ID" value="ECPE_0000400001-mRNA-1"/>
    <property type="gene ID" value="ECPE_0000400001"/>
</dbReference>
<dbReference type="Proteomes" id="UP000272942">
    <property type="component" value="Unassembled WGS sequence"/>
</dbReference>
<organism evidence="4">
    <name type="scientific">Echinostoma caproni</name>
    <dbReference type="NCBI Taxonomy" id="27848"/>
    <lineage>
        <taxon>Eukaryota</taxon>
        <taxon>Metazoa</taxon>
        <taxon>Spiralia</taxon>
        <taxon>Lophotrochozoa</taxon>
        <taxon>Platyhelminthes</taxon>
        <taxon>Trematoda</taxon>
        <taxon>Digenea</taxon>
        <taxon>Plagiorchiida</taxon>
        <taxon>Echinostomata</taxon>
        <taxon>Echinostomatoidea</taxon>
        <taxon>Echinostomatidae</taxon>
        <taxon>Echinostoma</taxon>
    </lineage>
</organism>
<name>A0A183AAK8_9TREM</name>
<feature type="region of interest" description="Disordered" evidence="1">
    <location>
        <begin position="177"/>
        <end position="213"/>
    </location>
</feature>
<evidence type="ECO:0000313" key="4">
    <source>
        <dbReference type="WBParaSite" id="ECPE_0000400001-mRNA-1"/>
    </source>
</evidence>
<evidence type="ECO:0000313" key="3">
    <source>
        <dbReference type="Proteomes" id="UP000272942"/>
    </source>
</evidence>
<gene>
    <name evidence="2" type="ORF">ECPE_LOCUS3993</name>
</gene>
<dbReference type="AlphaFoldDB" id="A0A183AAK8"/>